<evidence type="ECO:0000313" key="2">
    <source>
        <dbReference type="EMBL" id="CDZ92467.1"/>
    </source>
</evidence>
<dbReference type="Gene3D" id="3.20.80.10">
    <property type="entry name" value="Regulatory factor, effector binding domain"/>
    <property type="match status" value="1"/>
</dbReference>
<dbReference type="RefSeq" id="WP_010592333.1">
    <property type="nucleotide sequence ID" value="NZ_CP023714.1"/>
</dbReference>
<gene>
    <name evidence="2" type="ORF">RHRU231_950117</name>
</gene>
<proteinExistence type="predicted"/>
<protein>
    <submittedName>
        <fullName evidence="2">Putative Transcription activator, effector binding protein</fullName>
    </submittedName>
</protein>
<dbReference type="KEGG" id="rrz:CS378_24035"/>
<dbReference type="EMBL" id="CCSD01000111">
    <property type="protein sequence ID" value="CDZ92467.1"/>
    <property type="molecule type" value="Genomic_DNA"/>
</dbReference>
<organism evidence="2 3">
    <name type="scientific">Rhodococcus ruber</name>
    <dbReference type="NCBI Taxonomy" id="1830"/>
    <lineage>
        <taxon>Bacteria</taxon>
        <taxon>Bacillati</taxon>
        <taxon>Actinomycetota</taxon>
        <taxon>Actinomycetes</taxon>
        <taxon>Mycobacteriales</taxon>
        <taxon>Nocardiaceae</taxon>
        <taxon>Rhodococcus</taxon>
    </lineage>
</organism>
<reference evidence="2 3" key="1">
    <citation type="journal article" date="2014" name="Genome Announc.">
        <title>Draft Genome Sequence of Propane- and Butane-Oxidizing Actinobacterium Rhodococcus ruber IEGM 231.</title>
        <authorList>
            <person name="Ivshina I.B."/>
            <person name="Kuyukina M.S."/>
            <person name="Krivoruchko A.V."/>
            <person name="Barbe V."/>
            <person name="Fischer C."/>
        </authorList>
    </citation>
    <scope>NUCLEOTIDE SEQUENCE [LARGE SCALE GENOMIC DNA]</scope>
</reference>
<dbReference type="GeneID" id="66835042"/>
<accession>A0A098BW91</accession>
<dbReference type="Proteomes" id="UP000042997">
    <property type="component" value="Unassembled WGS sequence"/>
</dbReference>
<dbReference type="SMART" id="SM00871">
    <property type="entry name" value="AraC_E_bind"/>
    <property type="match status" value="1"/>
</dbReference>
<dbReference type="InterPro" id="IPR029442">
    <property type="entry name" value="GyrI-like"/>
</dbReference>
<dbReference type="InterPro" id="IPR010499">
    <property type="entry name" value="AraC_E-bd"/>
</dbReference>
<name>A0A098BW91_9NOCA</name>
<dbReference type="SUPFAM" id="SSF55136">
    <property type="entry name" value="Probable bacterial effector-binding domain"/>
    <property type="match status" value="1"/>
</dbReference>
<dbReference type="AlphaFoldDB" id="A0A098BW91"/>
<dbReference type="OrthoDB" id="7849865at2"/>
<feature type="domain" description="AraC effector-binding" evidence="1">
    <location>
        <begin position="1"/>
        <end position="149"/>
    </location>
</feature>
<dbReference type="eggNOG" id="COG4978">
    <property type="taxonomic scope" value="Bacteria"/>
</dbReference>
<evidence type="ECO:0000313" key="3">
    <source>
        <dbReference type="Proteomes" id="UP000042997"/>
    </source>
</evidence>
<dbReference type="InterPro" id="IPR011256">
    <property type="entry name" value="Reg_factor_effector_dom_sf"/>
</dbReference>
<evidence type="ECO:0000259" key="1">
    <source>
        <dbReference type="SMART" id="SM00871"/>
    </source>
</evidence>
<dbReference type="Pfam" id="PF06445">
    <property type="entry name" value="GyrI-like"/>
    <property type="match status" value="1"/>
</dbReference>
<sequence>MPEIVHAPARHLAAVEFHTDLAHIGEHIGEAYGAVERYLAGAGTPPSGPAFAYYRNFTEDGFDGAAGFEVADPVDGDGHVVPVDLPAGDVATETHLGPYDTLEHTYEALAAWAAREGHDLDLSTAWEEYWSPPGTPAEEIRTVIYVPVKT</sequence>